<keyword evidence="1" id="KW-0413">Isomerase</keyword>
<proteinExistence type="predicted"/>
<dbReference type="EMBL" id="GGEC01031660">
    <property type="protein sequence ID" value="MBX12144.1"/>
    <property type="molecule type" value="Transcribed_RNA"/>
</dbReference>
<protein>
    <submittedName>
        <fullName evidence="1">Peptidyl-prolyl cis-trans isomerase CYP95-like</fullName>
    </submittedName>
</protein>
<dbReference type="GO" id="GO:0016853">
    <property type="term" value="F:isomerase activity"/>
    <property type="evidence" value="ECO:0007669"/>
    <property type="project" value="UniProtKB-KW"/>
</dbReference>
<organism evidence="1">
    <name type="scientific">Rhizophora mucronata</name>
    <name type="common">Asiatic mangrove</name>
    <dbReference type="NCBI Taxonomy" id="61149"/>
    <lineage>
        <taxon>Eukaryota</taxon>
        <taxon>Viridiplantae</taxon>
        <taxon>Streptophyta</taxon>
        <taxon>Embryophyta</taxon>
        <taxon>Tracheophyta</taxon>
        <taxon>Spermatophyta</taxon>
        <taxon>Magnoliopsida</taxon>
        <taxon>eudicotyledons</taxon>
        <taxon>Gunneridae</taxon>
        <taxon>Pentapetalae</taxon>
        <taxon>rosids</taxon>
        <taxon>fabids</taxon>
        <taxon>Malpighiales</taxon>
        <taxon>Rhizophoraceae</taxon>
        <taxon>Rhizophora</taxon>
    </lineage>
</organism>
<evidence type="ECO:0000313" key="1">
    <source>
        <dbReference type="EMBL" id="MBX12144.1"/>
    </source>
</evidence>
<reference evidence="1" key="1">
    <citation type="submission" date="2018-02" db="EMBL/GenBank/DDBJ databases">
        <title>Rhizophora mucronata_Transcriptome.</title>
        <authorList>
            <person name="Meera S.P."/>
            <person name="Sreeshan A."/>
            <person name="Augustine A."/>
        </authorList>
    </citation>
    <scope>NUCLEOTIDE SEQUENCE</scope>
    <source>
        <tissue evidence="1">Leaf</tissue>
    </source>
</reference>
<accession>A0A2P2L2D6</accession>
<dbReference type="AlphaFoldDB" id="A0A2P2L2D6"/>
<name>A0A2P2L2D6_RHIMU</name>
<sequence>MQWPYATTYHSFNANLDWEKGKGRHGHQLTWPVESLGFASKTQD</sequence>